<accession>A0A538T4F9</accession>
<dbReference type="EMBL" id="VBOS01000074">
    <property type="protein sequence ID" value="TMQ58521.1"/>
    <property type="molecule type" value="Genomic_DNA"/>
</dbReference>
<feature type="transmembrane region" description="Helical" evidence="1">
    <location>
        <begin position="35"/>
        <end position="54"/>
    </location>
</feature>
<evidence type="ECO:0000313" key="4">
    <source>
        <dbReference type="Proteomes" id="UP000317716"/>
    </source>
</evidence>
<gene>
    <name evidence="3" type="ORF">E6K72_02490</name>
</gene>
<reference evidence="3 4" key="1">
    <citation type="journal article" date="2019" name="Nat. Microbiol.">
        <title>Mediterranean grassland soil C-N compound turnover is dependent on rainfall and depth, and is mediated by genomically divergent microorganisms.</title>
        <authorList>
            <person name="Diamond S."/>
            <person name="Andeer P.F."/>
            <person name="Li Z."/>
            <person name="Crits-Christoph A."/>
            <person name="Burstein D."/>
            <person name="Anantharaman K."/>
            <person name="Lane K.R."/>
            <person name="Thomas B.C."/>
            <person name="Pan C."/>
            <person name="Northen T.R."/>
            <person name="Banfield J.F."/>
        </authorList>
    </citation>
    <scope>NUCLEOTIDE SEQUENCE [LARGE SCALE GENOMIC DNA]</scope>
    <source>
        <strain evidence="3">WS_2</strain>
    </source>
</reference>
<name>A0A538T4F9_UNCEI</name>
<dbReference type="AlphaFoldDB" id="A0A538T4F9"/>
<keyword evidence="1" id="KW-1133">Transmembrane helix</keyword>
<evidence type="ECO:0000259" key="2">
    <source>
        <dbReference type="Pfam" id="PF14317"/>
    </source>
</evidence>
<keyword evidence="1" id="KW-0472">Membrane</keyword>
<evidence type="ECO:0000313" key="3">
    <source>
        <dbReference type="EMBL" id="TMQ58521.1"/>
    </source>
</evidence>
<sequence length="176" mass="20088">MAANGEAVDLTFDPRLADHLAADRLYYKSTLWAKIDRVVAVLLVVLGSLATWAAGPRWWALIWFPLAFAEWFNLLSLRPLQVMYWFRADPKFRETYRLTFSAGGIRFRTASIDALIQWTHYTRMLEDRRLCLLIYGSRMFSVIPKRAFTSEAELSAFRALVVSSMRSSTASPPGSS</sequence>
<feature type="domain" description="YcxB-like C-terminal" evidence="2">
    <location>
        <begin position="100"/>
        <end position="160"/>
    </location>
</feature>
<keyword evidence="1" id="KW-0812">Transmembrane</keyword>
<comment type="caution">
    <text evidence="3">The sequence shown here is derived from an EMBL/GenBank/DDBJ whole genome shotgun (WGS) entry which is preliminary data.</text>
</comment>
<dbReference type="Proteomes" id="UP000317716">
    <property type="component" value="Unassembled WGS sequence"/>
</dbReference>
<organism evidence="3 4">
    <name type="scientific">Eiseniibacteriota bacterium</name>
    <dbReference type="NCBI Taxonomy" id="2212470"/>
    <lineage>
        <taxon>Bacteria</taxon>
        <taxon>Candidatus Eiseniibacteriota</taxon>
    </lineage>
</organism>
<proteinExistence type="predicted"/>
<protein>
    <submittedName>
        <fullName evidence="3">YcxB family protein</fullName>
    </submittedName>
</protein>
<evidence type="ECO:0000256" key="1">
    <source>
        <dbReference type="SAM" id="Phobius"/>
    </source>
</evidence>
<dbReference type="Pfam" id="PF14317">
    <property type="entry name" value="YcxB"/>
    <property type="match status" value="1"/>
</dbReference>
<dbReference type="InterPro" id="IPR025588">
    <property type="entry name" value="YcxB-like_C"/>
</dbReference>